<dbReference type="EC" id="1.14.13.59" evidence="4"/>
<keyword evidence="6" id="KW-0285">Flavoprotein</keyword>
<evidence type="ECO:0000256" key="13">
    <source>
        <dbReference type="ARBA" id="ARBA00032493"/>
    </source>
</evidence>
<comment type="catalytic activity">
    <reaction evidence="15">
        <text>L-lysine + NADPH + O2 = N(6)-hydroxy-L-lysine + NADP(+) + H2O</text>
        <dbReference type="Rhea" id="RHEA:23228"/>
        <dbReference type="ChEBI" id="CHEBI:15377"/>
        <dbReference type="ChEBI" id="CHEBI:15379"/>
        <dbReference type="ChEBI" id="CHEBI:32551"/>
        <dbReference type="ChEBI" id="CHEBI:57783"/>
        <dbReference type="ChEBI" id="CHEBI:57820"/>
        <dbReference type="ChEBI" id="CHEBI:58349"/>
        <dbReference type="EC" id="1.14.13.59"/>
    </reaction>
</comment>
<evidence type="ECO:0000256" key="6">
    <source>
        <dbReference type="ARBA" id="ARBA00022630"/>
    </source>
</evidence>
<dbReference type="SUPFAM" id="SSF51905">
    <property type="entry name" value="FAD/NAD(P)-binding domain"/>
    <property type="match status" value="2"/>
</dbReference>
<evidence type="ECO:0000256" key="8">
    <source>
        <dbReference type="ARBA" id="ARBA00022857"/>
    </source>
</evidence>
<dbReference type="EMBL" id="JBHLTC010000053">
    <property type="protein sequence ID" value="MFC0629391.1"/>
    <property type="molecule type" value="Genomic_DNA"/>
</dbReference>
<name>A0ABV6QZD3_9ACTN</name>
<evidence type="ECO:0000256" key="10">
    <source>
        <dbReference type="ARBA" id="ARBA00023033"/>
    </source>
</evidence>
<sequence length="443" mass="49536">MTDVADHDLVGVGIGPFNLGLAALANQLDALQSVFFDENPDFDWHPGLMLDGATLQVPFLADLVTFVDPTNRWSFTNYLHHHDRLFAYSFMETPNPYRAEYNHYCRWVAESLENCRFGMRVEAVRWDDEEARFIVETVSTSTGDRRSVTSRNIVVGLGSEPKVPSVIAAVMGQQVFHSSDYLQHADEIAAYRDITVVGSGQSGAEVFLDLLQRQPIHGWNLRWLTRTHEFTPLAYSKLGLERFTPDYTRFFYGLQQDVKDRILPDQWRTYNAVDQATLGAIYDLLYERTIAGRESMASLTPASEVVSVTEAGRGFQVECRHVLQDRTFLVDTDCIIAATGYQTRAAECLKPMADALRLDTAGRFCVGPDYRLELHDEISGVVFVQNAEAHTHGLSAPDLGLGAFRSAMIINAVAGREVYRIPARTAFTYFEPTAVGTIATGPE</sequence>
<keyword evidence="7" id="KW-0274">FAD</keyword>
<evidence type="ECO:0000256" key="12">
    <source>
        <dbReference type="ARBA" id="ARBA00031158"/>
    </source>
</evidence>
<reference evidence="16 17" key="1">
    <citation type="submission" date="2024-09" db="EMBL/GenBank/DDBJ databases">
        <authorList>
            <person name="Sun Q."/>
            <person name="Mori K."/>
        </authorList>
    </citation>
    <scope>NUCLEOTIDE SEQUENCE [LARGE SCALE GENOMIC DNA]</scope>
    <source>
        <strain evidence="16 17">CGMCC 1.15906</strain>
    </source>
</reference>
<evidence type="ECO:0000256" key="11">
    <source>
        <dbReference type="ARBA" id="ARBA00029939"/>
    </source>
</evidence>
<comment type="cofactor">
    <cofactor evidence="1">
        <name>FAD</name>
        <dbReference type="ChEBI" id="CHEBI:57692"/>
    </cofactor>
</comment>
<comment type="pathway">
    <text evidence="2">Siderophore biosynthesis.</text>
</comment>
<dbReference type="Gene3D" id="3.50.50.60">
    <property type="entry name" value="FAD/NAD(P)-binding domain"/>
    <property type="match status" value="1"/>
</dbReference>
<evidence type="ECO:0000256" key="9">
    <source>
        <dbReference type="ARBA" id="ARBA00023002"/>
    </source>
</evidence>
<evidence type="ECO:0000256" key="5">
    <source>
        <dbReference type="ARBA" id="ARBA00016406"/>
    </source>
</evidence>
<dbReference type="RefSeq" id="WP_380057389.1">
    <property type="nucleotide sequence ID" value="NZ_JBHLTC010000053.1"/>
</dbReference>
<evidence type="ECO:0000256" key="4">
    <source>
        <dbReference type="ARBA" id="ARBA00013076"/>
    </source>
</evidence>
<dbReference type="InterPro" id="IPR036188">
    <property type="entry name" value="FAD/NAD-bd_sf"/>
</dbReference>
<accession>A0ABV6QZD3</accession>
<comment type="caution">
    <text evidence="16">The sequence shown here is derived from an EMBL/GenBank/DDBJ whole genome shotgun (WGS) entry which is preliminary data.</text>
</comment>
<evidence type="ECO:0000256" key="14">
    <source>
        <dbReference type="ARBA" id="ARBA00032738"/>
    </source>
</evidence>
<proteinExistence type="inferred from homology"/>
<keyword evidence="10" id="KW-0503">Monooxygenase</keyword>
<keyword evidence="8" id="KW-0521">NADP</keyword>
<keyword evidence="17" id="KW-1185">Reference proteome</keyword>
<comment type="similarity">
    <text evidence="3">Belongs to the lysine N(6)-hydroxylase/L-ornithine N(5)-oxygenase family.</text>
</comment>
<dbReference type="PANTHER" id="PTHR42802:SF1">
    <property type="entry name" value="L-ORNITHINE N(5)-MONOOXYGENASE"/>
    <property type="match status" value="1"/>
</dbReference>
<protein>
    <recommendedName>
        <fullName evidence="5">L-lysine N6-monooxygenase MbtG</fullName>
        <ecNumber evidence="4">1.14.13.59</ecNumber>
    </recommendedName>
    <alternativeName>
        <fullName evidence="14">Lysine 6-N-hydroxylase</fullName>
    </alternativeName>
    <alternativeName>
        <fullName evidence="13">Lysine N6-hydroxylase</fullName>
    </alternativeName>
    <alternativeName>
        <fullName evidence="11">Lysine-N-oxygenase</fullName>
    </alternativeName>
    <alternativeName>
        <fullName evidence="12">Mycobactin synthase protein G</fullName>
    </alternativeName>
</protein>
<evidence type="ECO:0000256" key="3">
    <source>
        <dbReference type="ARBA" id="ARBA00007588"/>
    </source>
</evidence>
<organism evidence="16 17">
    <name type="scientific">Kribbella deserti</name>
    <dbReference type="NCBI Taxonomy" id="1926257"/>
    <lineage>
        <taxon>Bacteria</taxon>
        <taxon>Bacillati</taxon>
        <taxon>Actinomycetota</taxon>
        <taxon>Actinomycetes</taxon>
        <taxon>Propionibacteriales</taxon>
        <taxon>Kribbellaceae</taxon>
        <taxon>Kribbella</taxon>
    </lineage>
</organism>
<keyword evidence="9" id="KW-0560">Oxidoreductase</keyword>
<gene>
    <name evidence="16" type="ORF">ACFFGN_35325</name>
</gene>
<evidence type="ECO:0000256" key="15">
    <source>
        <dbReference type="ARBA" id="ARBA00048407"/>
    </source>
</evidence>
<evidence type="ECO:0000256" key="2">
    <source>
        <dbReference type="ARBA" id="ARBA00004924"/>
    </source>
</evidence>
<evidence type="ECO:0000256" key="1">
    <source>
        <dbReference type="ARBA" id="ARBA00001974"/>
    </source>
</evidence>
<dbReference type="InterPro" id="IPR025700">
    <property type="entry name" value="Lys/Orn_oxygenase"/>
</dbReference>
<dbReference type="PRINTS" id="PR00368">
    <property type="entry name" value="FADPNR"/>
</dbReference>
<dbReference type="Pfam" id="PF13434">
    <property type="entry name" value="Lys_Orn_oxgnase"/>
    <property type="match status" value="1"/>
</dbReference>
<dbReference type="Proteomes" id="UP001589890">
    <property type="component" value="Unassembled WGS sequence"/>
</dbReference>
<evidence type="ECO:0000313" key="17">
    <source>
        <dbReference type="Proteomes" id="UP001589890"/>
    </source>
</evidence>
<evidence type="ECO:0000313" key="16">
    <source>
        <dbReference type="EMBL" id="MFC0629391.1"/>
    </source>
</evidence>
<dbReference type="PANTHER" id="PTHR42802">
    <property type="entry name" value="MONOOXYGENASE"/>
    <property type="match status" value="1"/>
</dbReference>
<evidence type="ECO:0000256" key="7">
    <source>
        <dbReference type="ARBA" id="ARBA00022827"/>
    </source>
</evidence>